<dbReference type="GO" id="GO:0003676">
    <property type="term" value="F:nucleic acid binding"/>
    <property type="evidence" value="ECO:0007669"/>
    <property type="project" value="InterPro"/>
</dbReference>
<protein>
    <recommendedName>
        <fullName evidence="4">Integrase catalytic domain-containing protein</fullName>
    </recommendedName>
</protein>
<feature type="compositionally biased region" description="Low complexity" evidence="1">
    <location>
        <begin position="111"/>
        <end position="122"/>
    </location>
</feature>
<dbReference type="Gene3D" id="3.30.420.10">
    <property type="entry name" value="Ribonuclease H-like superfamily/Ribonuclease H"/>
    <property type="match status" value="1"/>
</dbReference>
<sequence>MHGDLIHVLPSKLHALTLPWPSSVWGIDIIGKTSPQSFSGHEFIPVAIDYFTKWMEAVSYVRLTITRVASFIRSHISSHYGVSHELISNREVHLRVEPQQKHSPLVGNQFSPSPSHTQPSHSAVGSSQTPQLVQSRYHPCFGATGISPQWSCLSSHGIEMVPLGQNKTNIGWRNGRRSKEEDDHDL</sequence>
<proteinExistence type="predicted"/>
<dbReference type="SUPFAM" id="SSF53098">
    <property type="entry name" value="Ribonuclease H-like"/>
    <property type="match status" value="1"/>
</dbReference>
<feature type="region of interest" description="Disordered" evidence="1">
    <location>
        <begin position="166"/>
        <end position="186"/>
    </location>
</feature>
<dbReference type="InterPro" id="IPR036397">
    <property type="entry name" value="RNaseH_sf"/>
</dbReference>
<name>A0A438CZ33_VITVI</name>
<feature type="region of interest" description="Disordered" evidence="1">
    <location>
        <begin position="103"/>
        <end position="129"/>
    </location>
</feature>
<comment type="caution">
    <text evidence="2">The sequence shown here is derived from an EMBL/GenBank/DDBJ whole genome shotgun (WGS) entry which is preliminary data.</text>
</comment>
<evidence type="ECO:0008006" key="4">
    <source>
        <dbReference type="Google" id="ProtNLM"/>
    </source>
</evidence>
<evidence type="ECO:0000313" key="2">
    <source>
        <dbReference type="EMBL" id="RVW28464.1"/>
    </source>
</evidence>
<dbReference type="InterPro" id="IPR012337">
    <property type="entry name" value="RNaseH-like_sf"/>
</dbReference>
<dbReference type="AlphaFoldDB" id="A0A438CZ33"/>
<reference evidence="2 3" key="1">
    <citation type="journal article" date="2018" name="PLoS Genet.">
        <title>Population sequencing reveals clonal diversity and ancestral inbreeding in the grapevine cultivar Chardonnay.</title>
        <authorList>
            <person name="Roach M.J."/>
            <person name="Johnson D.L."/>
            <person name="Bohlmann J."/>
            <person name="van Vuuren H.J."/>
            <person name="Jones S.J."/>
            <person name="Pretorius I.S."/>
            <person name="Schmidt S.A."/>
            <person name="Borneman A.R."/>
        </authorList>
    </citation>
    <scope>NUCLEOTIDE SEQUENCE [LARGE SCALE GENOMIC DNA]</scope>
    <source>
        <strain evidence="3">cv. Chardonnay</strain>
        <tissue evidence="2">Leaf</tissue>
    </source>
</reference>
<gene>
    <name evidence="2" type="ORF">CK203_110981</name>
</gene>
<evidence type="ECO:0000313" key="3">
    <source>
        <dbReference type="Proteomes" id="UP000288805"/>
    </source>
</evidence>
<accession>A0A438CZ33</accession>
<evidence type="ECO:0000256" key="1">
    <source>
        <dbReference type="SAM" id="MobiDB-lite"/>
    </source>
</evidence>
<organism evidence="2 3">
    <name type="scientific">Vitis vinifera</name>
    <name type="common">Grape</name>
    <dbReference type="NCBI Taxonomy" id="29760"/>
    <lineage>
        <taxon>Eukaryota</taxon>
        <taxon>Viridiplantae</taxon>
        <taxon>Streptophyta</taxon>
        <taxon>Embryophyta</taxon>
        <taxon>Tracheophyta</taxon>
        <taxon>Spermatophyta</taxon>
        <taxon>Magnoliopsida</taxon>
        <taxon>eudicotyledons</taxon>
        <taxon>Gunneridae</taxon>
        <taxon>Pentapetalae</taxon>
        <taxon>rosids</taxon>
        <taxon>Vitales</taxon>
        <taxon>Vitaceae</taxon>
        <taxon>Viteae</taxon>
        <taxon>Vitis</taxon>
    </lineage>
</organism>
<dbReference type="EMBL" id="QGNW01001893">
    <property type="protein sequence ID" value="RVW28464.1"/>
    <property type="molecule type" value="Genomic_DNA"/>
</dbReference>
<dbReference type="Proteomes" id="UP000288805">
    <property type="component" value="Unassembled WGS sequence"/>
</dbReference>
<feature type="compositionally biased region" description="Basic and acidic residues" evidence="1">
    <location>
        <begin position="177"/>
        <end position="186"/>
    </location>
</feature>